<reference evidence="2" key="1">
    <citation type="submission" date="2022-11" db="UniProtKB">
        <authorList>
            <consortium name="WormBaseParasite"/>
        </authorList>
    </citation>
    <scope>IDENTIFICATION</scope>
</reference>
<protein>
    <submittedName>
        <fullName evidence="2">LAGLIDADG homing endonuclease</fullName>
    </submittedName>
</protein>
<keyword evidence="1" id="KW-1185">Reference proteome</keyword>
<dbReference type="Proteomes" id="UP000887565">
    <property type="component" value="Unplaced"/>
</dbReference>
<evidence type="ECO:0000313" key="1">
    <source>
        <dbReference type="Proteomes" id="UP000887565"/>
    </source>
</evidence>
<accession>A0A915JGM8</accession>
<sequence length="113" mass="12956">MTDARKISSDEPLVRGAQHLEVGFGSYGDHIEIRNKSSLQCSYSMQNLSKPKRHGRNRFIYETCIEIFNDALFETRCVNVRRPTFDEIISFLIESGVFGFGSSKMEAFVKIVR</sequence>
<name>A0A915JGM8_ROMCU</name>
<organism evidence="1 2">
    <name type="scientific">Romanomermis culicivorax</name>
    <name type="common">Nematode worm</name>
    <dbReference type="NCBI Taxonomy" id="13658"/>
    <lineage>
        <taxon>Eukaryota</taxon>
        <taxon>Metazoa</taxon>
        <taxon>Ecdysozoa</taxon>
        <taxon>Nematoda</taxon>
        <taxon>Enoplea</taxon>
        <taxon>Dorylaimia</taxon>
        <taxon>Mermithida</taxon>
        <taxon>Mermithoidea</taxon>
        <taxon>Mermithidae</taxon>
        <taxon>Romanomermis</taxon>
    </lineage>
</organism>
<dbReference type="AlphaFoldDB" id="A0A915JGM8"/>
<dbReference type="WBParaSite" id="nRc.2.0.1.t24863-RA">
    <property type="protein sequence ID" value="nRc.2.0.1.t24863-RA"/>
    <property type="gene ID" value="nRc.2.0.1.g24863"/>
</dbReference>
<proteinExistence type="predicted"/>
<evidence type="ECO:0000313" key="2">
    <source>
        <dbReference type="WBParaSite" id="nRc.2.0.1.t24863-RA"/>
    </source>
</evidence>